<sequence>MSRTSTSSLREVCGPQDAAPLRAAATDPDVAAVLVHDGVDLADGAAQRLLAELSRPGRRVVRVACAPARCVALDRELLAAALGALPVEQLLAADDDLDARLAQVLGLDPDAPVTDVADLTTGAWRHWVDGDAVGVRAHGAATPQWQAAVRRAHSPARRARTRARQVLGGVRRGLSRRRDRRSQER</sequence>
<reference evidence="1 2" key="1">
    <citation type="submission" date="2019-09" db="EMBL/GenBank/DDBJ databases">
        <title>Complete Genome Sequence of Janibacter melonis M714 with both human health impact and industrial applications.</title>
        <authorList>
            <person name="Jin M."/>
            <person name="Zhao Q.R."/>
        </authorList>
    </citation>
    <scope>NUCLEOTIDE SEQUENCE [LARGE SCALE GENOMIC DNA]</scope>
    <source>
        <strain evidence="1 2">M714</strain>
    </source>
</reference>
<gene>
    <name evidence="1" type="ORF">EEW87_013805</name>
</gene>
<evidence type="ECO:0000313" key="2">
    <source>
        <dbReference type="Proteomes" id="UP000271708"/>
    </source>
</evidence>
<organism evidence="1 2">
    <name type="scientific">Janibacter melonis</name>
    <dbReference type="NCBI Taxonomy" id="262209"/>
    <lineage>
        <taxon>Bacteria</taxon>
        <taxon>Bacillati</taxon>
        <taxon>Actinomycetota</taxon>
        <taxon>Actinomycetes</taxon>
        <taxon>Micrococcales</taxon>
        <taxon>Intrasporangiaceae</taxon>
        <taxon>Janibacter</taxon>
    </lineage>
</organism>
<dbReference type="GeneID" id="59162259"/>
<proteinExistence type="predicted"/>
<protein>
    <submittedName>
        <fullName evidence="1">Uncharacterized protein</fullName>
    </submittedName>
</protein>
<evidence type="ECO:0000313" key="1">
    <source>
        <dbReference type="EMBL" id="QFQ31141.2"/>
    </source>
</evidence>
<dbReference type="Proteomes" id="UP000271708">
    <property type="component" value="Chromosome"/>
</dbReference>
<dbReference type="KEGG" id="jme:EEW87_013805"/>
<name>A0A5P8FPL6_9MICO</name>
<accession>A0A5P8FPL6</accession>
<dbReference type="RefSeq" id="WP_123093733.1">
    <property type="nucleotide sequence ID" value="NZ_CP044548.2"/>
</dbReference>
<dbReference type="AlphaFoldDB" id="A0A5P8FPL6"/>
<dbReference type="EMBL" id="CP044548">
    <property type="protein sequence ID" value="QFQ31141.2"/>
    <property type="molecule type" value="Genomic_DNA"/>
</dbReference>